<evidence type="ECO:0000313" key="2">
    <source>
        <dbReference type="EMBL" id="BAS86021.1"/>
    </source>
</evidence>
<accession>A0A0P0W2R1</accession>
<feature type="region of interest" description="Disordered" evidence="1">
    <location>
        <begin position="267"/>
        <end position="352"/>
    </location>
</feature>
<sequence length="446" mass="46660">MNVSTRALSFVQPNSIISQLNLTTASNKAPGLLPVMSAWEQVLTTRGFKGISSTGRSWPPRETVIWLIPLSSVQNSSSQIFSLRQDERMHDLVASINQARVCWSISLEALLSTSMAETLRTSTTTAAWQQSNLVFILVFSCAPCSLQSRFLIFRNSESDRTCFAAAFLTLATLSDSRPPSPPNTCTMSLKATSFRSSSSTSSSSNFCTTSLTPPFSSPAAYSPFPLALGGASSEPANSRSSREATGAASAGRSVGGLAAAAERNARARGADAGSATSSAARSAAESADESAGQVGAAASKGRSLERKGAGANDCGQNDGERKAWEARNARSGAGREDPAPAPAGRRRARARREWRCARDARCADADADAGGAPQREASQASLSARRRSGCAATRSQSSLSASMGVPRRQWRGSDHGGRSSPLQQQIGIGGGGGEARRWGRGGEAET</sequence>
<dbReference type="Proteomes" id="UP000059680">
    <property type="component" value="Chromosome 3"/>
</dbReference>
<dbReference type="PaxDb" id="39947-A0A0P0W2R1"/>
<reference evidence="2 3" key="2">
    <citation type="journal article" date="2013" name="Plant Cell Physiol.">
        <title>Rice Annotation Project Database (RAP-DB): an integrative and interactive database for rice genomics.</title>
        <authorList>
            <person name="Sakai H."/>
            <person name="Lee S.S."/>
            <person name="Tanaka T."/>
            <person name="Numa H."/>
            <person name="Kim J."/>
            <person name="Kawahara Y."/>
            <person name="Wakimoto H."/>
            <person name="Yang C.C."/>
            <person name="Iwamoto M."/>
            <person name="Abe T."/>
            <person name="Yamada Y."/>
            <person name="Muto A."/>
            <person name="Inokuchi H."/>
            <person name="Ikemura T."/>
            <person name="Matsumoto T."/>
            <person name="Sasaki T."/>
            <person name="Itoh T."/>
        </authorList>
    </citation>
    <scope>NUCLEOTIDE SEQUENCE [LARGE SCALE GENOMIC DNA]</scope>
    <source>
        <strain evidence="3">cv. Nipponbare</strain>
    </source>
</reference>
<feature type="non-terminal residue" evidence="2">
    <location>
        <position position="446"/>
    </location>
</feature>
<evidence type="ECO:0000256" key="1">
    <source>
        <dbReference type="SAM" id="MobiDB-lite"/>
    </source>
</evidence>
<feature type="compositionally biased region" description="Low complexity" evidence="1">
    <location>
        <begin position="368"/>
        <end position="383"/>
    </location>
</feature>
<feature type="region of interest" description="Disordered" evidence="1">
    <location>
        <begin position="231"/>
        <end position="254"/>
    </location>
</feature>
<proteinExistence type="predicted"/>
<reference evidence="2 3" key="3">
    <citation type="journal article" date="2013" name="Rice">
        <title>Improvement of the Oryza sativa Nipponbare reference genome using next generation sequence and optical map data.</title>
        <authorList>
            <person name="Kawahara Y."/>
            <person name="de la Bastide M."/>
            <person name="Hamilton J.P."/>
            <person name="Kanamori H."/>
            <person name="McCombie W.R."/>
            <person name="Ouyang S."/>
            <person name="Schwartz D.C."/>
            <person name="Tanaka T."/>
            <person name="Wu J."/>
            <person name="Zhou S."/>
            <person name="Childs K.L."/>
            <person name="Davidson R.M."/>
            <person name="Lin H."/>
            <person name="Quesada-Ocampo L."/>
            <person name="Vaillancourt B."/>
            <person name="Sakai H."/>
            <person name="Lee S.S."/>
            <person name="Kim J."/>
            <person name="Numa H."/>
            <person name="Itoh T."/>
            <person name="Buell C.R."/>
            <person name="Matsumoto T."/>
        </authorList>
    </citation>
    <scope>NUCLEOTIDE SEQUENCE [LARGE SCALE GENOMIC DNA]</scope>
    <source>
        <strain evidence="3">cv. Nipponbare</strain>
    </source>
</reference>
<feature type="compositionally biased region" description="Low complexity" evidence="1">
    <location>
        <begin position="270"/>
        <end position="292"/>
    </location>
</feature>
<reference evidence="3" key="1">
    <citation type="journal article" date="2005" name="Nature">
        <title>The map-based sequence of the rice genome.</title>
        <authorList>
            <consortium name="International rice genome sequencing project (IRGSP)"/>
            <person name="Matsumoto T."/>
            <person name="Wu J."/>
            <person name="Kanamori H."/>
            <person name="Katayose Y."/>
            <person name="Fujisawa M."/>
            <person name="Namiki N."/>
            <person name="Mizuno H."/>
            <person name="Yamamoto K."/>
            <person name="Antonio B.A."/>
            <person name="Baba T."/>
            <person name="Sakata K."/>
            <person name="Nagamura Y."/>
            <person name="Aoki H."/>
            <person name="Arikawa K."/>
            <person name="Arita K."/>
            <person name="Bito T."/>
            <person name="Chiden Y."/>
            <person name="Fujitsuka N."/>
            <person name="Fukunaka R."/>
            <person name="Hamada M."/>
            <person name="Harada C."/>
            <person name="Hayashi A."/>
            <person name="Hijishita S."/>
            <person name="Honda M."/>
            <person name="Hosokawa S."/>
            <person name="Ichikawa Y."/>
            <person name="Idonuma A."/>
            <person name="Iijima M."/>
            <person name="Ikeda M."/>
            <person name="Ikeno M."/>
            <person name="Ito K."/>
            <person name="Ito S."/>
            <person name="Ito T."/>
            <person name="Ito Y."/>
            <person name="Ito Y."/>
            <person name="Iwabuchi A."/>
            <person name="Kamiya K."/>
            <person name="Karasawa W."/>
            <person name="Kurita K."/>
            <person name="Katagiri S."/>
            <person name="Kikuta A."/>
            <person name="Kobayashi H."/>
            <person name="Kobayashi N."/>
            <person name="Machita K."/>
            <person name="Maehara T."/>
            <person name="Masukawa M."/>
            <person name="Mizubayashi T."/>
            <person name="Mukai Y."/>
            <person name="Nagasaki H."/>
            <person name="Nagata Y."/>
            <person name="Naito S."/>
            <person name="Nakashima M."/>
            <person name="Nakama Y."/>
            <person name="Nakamichi Y."/>
            <person name="Nakamura M."/>
            <person name="Meguro A."/>
            <person name="Negishi M."/>
            <person name="Ohta I."/>
            <person name="Ohta T."/>
            <person name="Okamoto M."/>
            <person name="Ono N."/>
            <person name="Saji S."/>
            <person name="Sakaguchi M."/>
            <person name="Sakai K."/>
            <person name="Shibata M."/>
            <person name="Shimokawa T."/>
            <person name="Song J."/>
            <person name="Takazaki Y."/>
            <person name="Terasawa K."/>
            <person name="Tsugane M."/>
            <person name="Tsuji K."/>
            <person name="Ueda S."/>
            <person name="Waki K."/>
            <person name="Yamagata H."/>
            <person name="Yamamoto M."/>
            <person name="Yamamoto S."/>
            <person name="Yamane H."/>
            <person name="Yoshiki S."/>
            <person name="Yoshihara R."/>
            <person name="Yukawa K."/>
            <person name="Zhong H."/>
            <person name="Yano M."/>
            <person name="Yuan Q."/>
            <person name="Ouyang S."/>
            <person name="Liu J."/>
            <person name="Jones K.M."/>
            <person name="Gansberger K."/>
            <person name="Moffat K."/>
            <person name="Hill J."/>
            <person name="Bera J."/>
            <person name="Fadrosh D."/>
            <person name="Jin S."/>
            <person name="Johri S."/>
            <person name="Kim M."/>
            <person name="Overton L."/>
            <person name="Reardon M."/>
            <person name="Tsitrin T."/>
            <person name="Vuong H."/>
            <person name="Weaver B."/>
            <person name="Ciecko A."/>
            <person name="Tallon L."/>
            <person name="Jackson J."/>
            <person name="Pai G."/>
            <person name="Aken S.V."/>
            <person name="Utterback T."/>
            <person name="Reidmuller S."/>
            <person name="Feldblyum T."/>
            <person name="Hsiao J."/>
            <person name="Zismann V."/>
            <person name="Iobst S."/>
            <person name="de Vazeille A.R."/>
            <person name="Buell C.R."/>
            <person name="Ying K."/>
            <person name="Li Y."/>
            <person name="Lu T."/>
            <person name="Huang Y."/>
            <person name="Zhao Q."/>
            <person name="Feng Q."/>
            <person name="Zhang L."/>
            <person name="Zhu J."/>
            <person name="Weng Q."/>
            <person name="Mu J."/>
            <person name="Lu Y."/>
            <person name="Fan D."/>
            <person name="Liu Y."/>
            <person name="Guan J."/>
            <person name="Zhang Y."/>
            <person name="Yu S."/>
            <person name="Liu X."/>
            <person name="Zhang Y."/>
            <person name="Hong G."/>
            <person name="Han B."/>
            <person name="Choisne N."/>
            <person name="Demange N."/>
            <person name="Orjeda G."/>
            <person name="Samain S."/>
            <person name="Cattolico L."/>
            <person name="Pelletier E."/>
            <person name="Couloux A."/>
            <person name="Segurens B."/>
            <person name="Wincker P."/>
            <person name="D'Hont A."/>
            <person name="Scarpelli C."/>
            <person name="Weissenbach J."/>
            <person name="Salanoubat M."/>
            <person name="Quetier F."/>
            <person name="Yu Y."/>
            <person name="Kim H.R."/>
            <person name="Rambo T."/>
            <person name="Currie J."/>
            <person name="Collura K."/>
            <person name="Luo M."/>
            <person name="Yang T."/>
            <person name="Ammiraju J.S.S."/>
            <person name="Engler F."/>
            <person name="Soderlund C."/>
            <person name="Wing R.A."/>
            <person name="Palmer L.E."/>
            <person name="de la Bastide M."/>
            <person name="Spiegel L."/>
            <person name="Nascimento L."/>
            <person name="Zutavern T."/>
            <person name="O'Shaughnessy A."/>
            <person name="Dike S."/>
            <person name="Dedhia N."/>
            <person name="Preston R."/>
            <person name="Balija V."/>
            <person name="McCombie W.R."/>
            <person name="Chow T."/>
            <person name="Chen H."/>
            <person name="Chung M."/>
            <person name="Chen C."/>
            <person name="Shaw J."/>
            <person name="Wu H."/>
            <person name="Hsiao K."/>
            <person name="Chao Y."/>
            <person name="Chu M."/>
            <person name="Cheng C."/>
            <person name="Hour A."/>
            <person name="Lee P."/>
            <person name="Lin S."/>
            <person name="Lin Y."/>
            <person name="Liou J."/>
            <person name="Liu S."/>
            <person name="Hsing Y."/>
            <person name="Raghuvanshi S."/>
            <person name="Mohanty A."/>
            <person name="Bharti A.K."/>
            <person name="Gaur A."/>
            <person name="Gupta V."/>
            <person name="Kumar D."/>
            <person name="Ravi V."/>
            <person name="Vij S."/>
            <person name="Kapur A."/>
            <person name="Khurana P."/>
            <person name="Khurana P."/>
            <person name="Khurana J.P."/>
            <person name="Tyagi A.K."/>
            <person name="Gaikwad K."/>
            <person name="Singh A."/>
            <person name="Dalal V."/>
            <person name="Srivastava S."/>
            <person name="Dixit A."/>
            <person name="Pal A.K."/>
            <person name="Ghazi I.A."/>
            <person name="Yadav M."/>
            <person name="Pandit A."/>
            <person name="Bhargava A."/>
            <person name="Sureshbabu K."/>
            <person name="Batra K."/>
            <person name="Sharma T.R."/>
            <person name="Mohapatra T."/>
            <person name="Singh N.K."/>
            <person name="Messing J."/>
            <person name="Nelson A.B."/>
            <person name="Fuks G."/>
            <person name="Kavchok S."/>
            <person name="Keizer G."/>
            <person name="Linton E."/>
            <person name="Llaca V."/>
            <person name="Song R."/>
            <person name="Tanyolac B."/>
            <person name="Young S."/>
            <person name="Ho-Il K."/>
            <person name="Hahn J.H."/>
            <person name="Sangsakoo G."/>
            <person name="Vanavichit A."/>
            <person name="de Mattos Luiz.A.T."/>
            <person name="Zimmer P.D."/>
            <person name="Malone G."/>
            <person name="Dellagostin O."/>
            <person name="de Oliveira A.C."/>
            <person name="Bevan M."/>
            <person name="Bancroft I."/>
            <person name="Minx P."/>
            <person name="Cordum H."/>
            <person name="Wilson R."/>
            <person name="Cheng Z."/>
            <person name="Jin W."/>
            <person name="Jiang J."/>
            <person name="Leong S.A."/>
            <person name="Iwama H."/>
            <person name="Gojobori T."/>
            <person name="Itoh T."/>
            <person name="Niimura Y."/>
            <person name="Fujii Y."/>
            <person name="Habara T."/>
            <person name="Sakai H."/>
            <person name="Sato Y."/>
            <person name="Wilson G."/>
            <person name="Kumar K."/>
            <person name="McCouch S."/>
            <person name="Juretic N."/>
            <person name="Hoen D."/>
            <person name="Wright S."/>
            <person name="Bruskiewich R."/>
            <person name="Bureau T."/>
            <person name="Miyao A."/>
            <person name="Hirochika H."/>
            <person name="Nishikawa T."/>
            <person name="Kadowaki K."/>
            <person name="Sugiura M."/>
            <person name="Burr B."/>
            <person name="Sasaki T."/>
        </authorList>
    </citation>
    <scope>NUCLEOTIDE SEQUENCE [LARGE SCALE GENOMIC DNA]</scope>
    <source>
        <strain evidence="3">cv. Nipponbare</strain>
    </source>
</reference>
<dbReference type="EMBL" id="AP014959">
    <property type="protein sequence ID" value="BAS86021.1"/>
    <property type="molecule type" value="Genomic_DNA"/>
</dbReference>
<organism evidence="2 3">
    <name type="scientific">Oryza sativa subsp. japonica</name>
    <name type="common">Rice</name>
    <dbReference type="NCBI Taxonomy" id="39947"/>
    <lineage>
        <taxon>Eukaryota</taxon>
        <taxon>Viridiplantae</taxon>
        <taxon>Streptophyta</taxon>
        <taxon>Embryophyta</taxon>
        <taxon>Tracheophyta</taxon>
        <taxon>Spermatophyta</taxon>
        <taxon>Magnoliopsida</taxon>
        <taxon>Liliopsida</taxon>
        <taxon>Poales</taxon>
        <taxon>Poaceae</taxon>
        <taxon>BOP clade</taxon>
        <taxon>Oryzoideae</taxon>
        <taxon>Oryzeae</taxon>
        <taxon>Oryzinae</taxon>
        <taxon>Oryza</taxon>
        <taxon>Oryza sativa</taxon>
    </lineage>
</organism>
<feature type="compositionally biased region" description="Basic and acidic residues" evidence="1">
    <location>
        <begin position="318"/>
        <end position="338"/>
    </location>
</feature>
<name>A0A0P0W2R1_ORYSJ</name>
<feature type="region of interest" description="Disordered" evidence="1">
    <location>
        <begin position="364"/>
        <end position="446"/>
    </location>
</feature>
<dbReference type="AlphaFoldDB" id="A0A0P0W2R1"/>
<protein>
    <submittedName>
        <fullName evidence="2">Os03g0711250 protein</fullName>
    </submittedName>
</protein>
<evidence type="ECO:0000313" key="3">
    <source>
        <dbReference type="Proteomes" id="UP000059680"/>
    </source>
</evidence>
<dbReference type="InParanoid" id="A0A0P0W2R1"/>
<feature type="compositionally biased region" description="Basic and acidic residues" evidence="1">
    <location>
        <begin position="434"/>
        <end position="446"/>
    </location>
</feature>
<gene>
    <name evidence="2" type="ordered locus">Os03g0711250</name>
    <name evidence="2" type="ORF">OSNPB_030711250</name>
</gene>
<keyword evidence="3" id="KW-1185">Reference proteome</keyword>